<proteinExistence type="predicted"/>
<keyword evidence="3" id="KW-1185">Reference proteome</keyword>
<evidence type="ECO:0000313" key="2">
    <source>
        <dbReference type="EMBL" id="VDM98848.1"/>
    </source>
</evidence>
<accession>A0A0N5CR83</accession>
<feature type="region of interest" description="Disordered" evidence="1">
    <location>
        <begin position="99"/>
        <end position="139"/>
    </location>
</feature>
<evidence type="ECO:0000256" key="1">
    <source>
        <dbReference type="SAM" id="MobiDB-lite"/>
    </source>
</evidence>
<dbReference type="AlphaFoldDB" id="A0A0N5CR83"/>
<organism evidence="4">
    <name type="scientific">Thelazia callipaeda</name>
    <name type="common">Oriental eyeworm</name>
    <name type="synonym">Parasitic nematode</name>
    <dbReference type="NCBI Taxonomy" id="103827"/>
    <lineage>
        <taxon>Eukaryota</taxon>
        <taxon>Metazoa</taxon>
        <taxon>Ecdysozoa</taxon>
        <taxon>Nematoda</taxon>
        <taxon>Chromadorea</taxon>
        <taxon>Rhabditida</taxon>
        <taxon>Spirurina</taxon>
        <taxon>Spiruromorpha</taxon>
        <taxon>Thelazioidea</taxon>
        <taxon>Thelaziidae</taxon>
        <taxon>Thelazia</taxon>
    </lineage>
</organism>
<evidence type="ECO:0000313" key="3">
    <source>
        <dbReference type="Proteomes" id="UP000276776"/>
    </source>
</evidence>
<evidence type="ECO:0000313" key="4">
    <source>
        <dbReference type="WBParaSite" id="TCLT_0000273301-mRNA-1"/>
    </source>
</evidence>
<dbReference type="Proteomes" id="UP000276776">
    <property type="component" value="Unassembled WGS sequence"/>
</dbReference>
<reference evidence="4" key="1">
    <citation type="submission" date="2017-02" db="UniProtKB">
        <authorList>
            <consortium name="WormBaseParasite"/>
        </authorList>
    </citation>
    <scope>IDENTIFICATION</scope>
</reference>
<dbReference type="EMBL" id="UYYF01000667">
    <property type="protein sequence ID" value="VDM98848.1"/>
    <property type="molecule type" value="Genomic_DNA"/>
</dbReference>
<dbReference type="WBParaSite" id="TCLT_0000273301-mRNA-1">
    <property type="protein sequence ID" value="TCLT_0000273301-mRNA-1"/>
    <property type="gene ID" value="TCLT_0000273301"/>
</dbReference>
<sequence>MPIYCRLKSVQNFFVKHKFAPYPNLRPSLNVFSKYPSKLLQFDDNPSREMRRIASLRRNYANVHIQAKNMLFIHYLIKRIVSTHSVRIRLDDLRSAEFGLSNKGSSRSDRSFTGLRRSLPTRTTTSTTTSIEKAVKSKQ</sequence>
<gene>
    <name evidence="2" type="ORF">TCLT_LOCUS2734</name>
</gene>
<protein>
    <submittedName>
        <fullName evidence="4">DUF4817 domain-containing protein</fullName>
    </submittedName>
</protein>
<reference evidence="2 3" key="2">
    <citation type="submission" date="2018-11" db="EMBL/GenBank/DDBJ databases">
        <authorList>
            <consortium name="Pathogen Informatics"/>
        </authorList>
    </citation>
    <scope>NUCLEOTIDE SEQUENCE [LARGE SCALE GENOMIC DNA]</scope>
</reference>
<name>A0A0N5CR83_THECL</name>
<feature type="compositionally biased region" description="Low complexity" evidence="1">
    <location>
        <begin position="113"/>
        <end position="130"/>
    </location>
</feature>
<dbReference type="OrthoDB" id="5856481at2759"/>